<reference evidence="12" key="2">
    <citation type="submission" date="2020-07" db="EMBL/GenBank/DDBJ databases">
        <authorList>
            <person name="Vera ALvarez R."/>
            <person name="Arias-Moreno D.M."/>
            <person name="Jimenez-Jacinto V."/>
            <person name="Jimenez-Bremont J.F."/>
            <person name="Swaminathan K."/>
            <person name="Moose S.P."/>
            <person name="Guerrero-Gonzalez M.L."/>
            <person name="Marino-Ramirez L."/>
            <person name="Landsman D."/>
            <person name="Rodriguez-Kessler M."/>
            <person name="Delgado-Sanchez P."/>
        </authorList>
    </citation>
    <scope>NUCLEOTIDE SEQUENCE</scope>
    <source>
        <tissue evidence="12">Cladode</tissue>
    </source>
</reference>
<dbReference type="GO" id="GO:0005634">
    <property type="term" value="C:nucleus"/>
    <property type="evidence" value="ECO:0007669"/>
    <property type="project" value="UniProtKB-SubCell"/>
</dbReference>
<organism evidence="12">
    <name type="scientific">Opuntia streptacantha</name>
    <name type="common">Prickly pear cactus</name>
    <name type="synonym">Opuntia cardona</name>
    <dbReference type="NCBI Taxonomy" id="393608"/>
    <lineage>
        <taxon>Eukaryota</taxon>
        <taxon>Viridiplantae</taxon>
        <taxon>Streptophyta</taxon>
        <taxon>Embryophyta</taxon>
        <taxon>Tracheophyta</taxon>
        <taxon>Spermatophyta</taxon>
        <taxon>Magnoliopsida</taxon>
        <taxon>eudicotyledons</taxon>
        <taxon>Gunneridae</taxon>
        <taxon>Pentapetalae</taxon>
        <taxon>Caryophyllales</taxon>
        <taxon>Cactineae</taxon>
        <taxon>Cactaceae</taxon>
        <taxon>Opuntioideae</taxon>
        <taxon>Opuntia</taxon>
    </lineage>
</organism>
<dbReference type="InterPro" id="IPR026846">
    <property type="entry name" value="Nse2(Mms21)"/>
</dbReference>
<dbReference type="Gene3D" id="3.30.40.10">
    <property type="entry name" value="Zinc/RING finger domain, C3HC4 (zinc finger)"/>
    <property type="match status" value="1"/>
</dbReference>
<dbReference type="SUPFAM" id="SSF57850">
    <property type="entry name" value="RING/U-box"/>
    <property type="match status" value="1"/>
</dbReference>
<evidence type="ECO:0000256" key="5">
    <source>
        <dbReference type="ARBA" id="ARBA00022723"/>
    </source>
</evidence>
<dbReference type="AlphaFoldDB" id="A0A7C9DUB7"/>
<comment type="similarity">
    <text evidence="3">Belongs to the NSE2 family.</text>
</comment>
<evidence type="ECO:0000256" key="10">
    <source>
        <dbReference type="PROSITE-ProRule" id="PRU00452"/>
    </source>
</evidence>
<feature type="domain" description="SP-RING-type" evidence="11">
    <location>
        <begin position="144"/>
        <end position="229"/>
    </location>
</feature>
<keyword evidence="6 10" id="KW-0863">Zinc-finger</keyword>
<comment type="pathway">
    <text evidence="2">Protein modification; protein sumoylation.</text>
</comment>
<proteinExistence type="inferred from homology"/>
<dbReference type="UniPathway" id="UPA00886"/>
<dbReference type="GO" id="GO:0008270">
    <property type="term" value="F:zinc ion binding"/>
    <property type="evidence" value="ECO:0007669"/>
    <property type="project" value="UniProtKB-KW"/>
</dbReference>
<evidence type="ECO:0000256" key="7">
    <source>
        <dbReference type="ARBA" id="ARBA00022786"/>
    </source>
</evidence>
<keyword evidence="8" id="KW-0862">Zinc</keyword>
<dbReference type="InterPro" id="IPR004181">
    <property type="entry name" value="Znf_MIZ"/>
</dbReference>
<keyword evidence="5" id="KW-0479">Metal-binding</keyword>
<keyword evidence="9" id="KW-0539">Nucleus</keyword>
<name>A0A7C9DUB7_OPUST</name>
<dbReference type="InterPro" id="IPR013083">
    <property type="entry name" value="Znf_RING/FYVE/PHD"/>
</dbReference>
<reference evidence="12" key="1">
    <citation type="journal article" date="2013" name="J. Plant Res.">
        <title>Effect of fungi and light on seed germination of three Opuntia species from semiarid lands of central Mexico.</title>
        <authorList>
            <person name="Delgado-Sanchez P."/>
            <person name="Jimenez-Bremont J.F."/>
            <person name="Guerrero-Gonzalez Mde L."/>
            <person name="Flores J."/>
        </authorList>
    </citation>
    <scope>NUCLEOTIDE SEQUENCE</scope>
    <source>
        <tissue evidence="12">Cladode</tissue>
    </source>
</reference>
<dbReference type="CDD" id="cd16651">
    <property type="entry name" value="SPL-RING_NSE2"/>
    <property type="match status" value="1"/>
</dbReference>
<accession>A0A7C9DUB7</accession>
<dbReference type="PANTHER" id="PTHR21330">
    <property type="entry name" value="E3 SUMO-PROTEIN LIGASE NSE2"/>
    <property type="match status" value="1"/>
</dbReference>
<evidence type="ECO:0000256" key="1">
    <source>
        <dbReference type="ARBA" id="ARBA00004123"/>
    </source>
</evidence>
<dbReference type="EMBL" id="GISG01161605">
    <property type="protein sequence ID" value="MBA4649686.1"/>
    <property type="molecule type" value="Transcribed_RNA"/>
</dbReference>
<keyword evidence="4" id="KW-0808">Transferase</keyword>
<dbReference type="EMBL" id="GISG01161604">
    <property type="protein sequence ID" value="MBA4649685.1"/>
    <property type="molecule type" value="Transcribed_RNA"/>
</dbReference>
<dbReference type="PANTHER" id="PTHR21330:SF1">
    <property type="entry name" value="E3 SUMO-PROTEIN LIGASE NSE2"/>
    <property type="match status" value="1"/>
</dbReference>
<dbReference type="PROSITE" id="PS51044">
    <property type="entry name" value="ZF_SP_RING"/>
    <property type="match status" value="1"/>
</dbReference>
<evidence type="ECO:0000256" key="3">
    <source>
        <dbReference type="ARBA" id="ARBA00008212"/>
    </source>
</evidence>
<evidence type="ECO:0000256" key="6">
    <source>
        <dbReference type="ARBA" id="ARBA00022771"/>
    </source>
</evidence>
<dbReference type="GO" id="GO:0016925">
    <property type="term" value="P:protein sumoylation"/>
    <property type="evidence" value="ECO:0007669"/>
    <property type="project" value="UniProtKB-UniPathway"/>
</dbReference>
<dbReference type="GO" id="GO:0000724">
    <property type="term" value="P:double-strand break repair via homologous recombination"/>
    <property type="evidence" value="ECO:0007669"/>
    <property type="project" value="InterPro"/>
</dbReference>
<sequence>MASTSAVRAGDGAAGRIRKAATALASDNQPLIADIRKTINTMKEIAVEMEKLNRTQEVKQLENAVIELLNAAEECTCFYNVLQSVGNNYEPGPQLTNFKKLFEDEASKIKRGFSSNHQNHNLLRQFREAVWNVHHAGQPMPGEEQEDIVMTSTEVGLLNTVCPISGKSVTELSDPVRSMDCKHIYDKKAISHFMKNNTKCPVAGCPKVLQYNRVVCDPLLPVEIEEFRAMSKATVHADVIEDFTALDEED</sequence>
<dbReference type="Pfam" id="PF11789">
    <property type="entry name" value="zf-Nse"/>
    <property type="match status" value="1"/>
</dbReference>
<evidence type="ECO:0000256" key="2">
    <source>
        <dbReference type="ARBA" id="ARBA00004718"/>
    </source>
</evidence>
<dbReference type="GO" id="GO:0061665">
    <property type="term" value="F:SUMO ligase activity"/>
    <property type="evidence" value="ECO:0007669"/>
    <property type="project" value="TreeGrafter"/>
</dbReference>
<evidence type="ECO:0000259" key="11">
    <source>
        <dbReference type="PROSITE" id="PS51044"/>
    </source>
</evidence>
<evidence type="ECO:0000256" key="4">
    <source>
        <dbReference type="ARBA" id="ARBA00022679"/>
    </source>
</evidence>
<dbReference type="EMBL" id="GISG01161606">
    <property type="protein sequence ID" value="MBA4649687.1"/>
    <property type="molecule type" value="Transcribed_RNA"/>
</dbReference>
<protein>
    <recommendedName>
        <fullName evidence="11">SP-RING-type domain-containing protein</fullName>
    </recommendedName>
</protein>
<dbReference type="GO" id="GO:0030915">
    <property type="term" value="C:Smc5-Smc6 complex"/>
    <property type="evidence" value="ECO:0007669"/>
    <property type="project" value="InterPro"/>
</dbReference>
<evidence type="ECO:0000256" key="8">
    <source>
        <dbReference type="ARBA" id="ARBA00022833"/>
    </source>
</evidence>
<evidence type="ECO:0000256" key="9">
    <source>
        <dbReference type="ARBA" id="ARBA00023242"/>
    </source>
</evidence>
<evidence type="ECO:0000313" key="12">
    <source>
        <dbReference type="EMBL" id="MBA4649686.1"/>
    </source>
</evidence>
<comment type="subcellular location">
    <subcellularLocation>
        <location evidence="1">Nucleus</location>
    </subcellularLocation>
</comment>
<keyword evidence="7" id="KW-0833">Ubl conjugation pathway</keyword>